<keyword evidence="14" id="KW-0456">Lyase</keyword>
<dbReference type="Pfam" id="PF00800">
    <property type="entry name" value="PDT"/>
    <property type="match status" value="1"/>
</dbReference>
<evidence type="ECO:0000256" key="7">
    <source>
        <dbReference type="ARBA" id="ARBA00013147"/>
    </source>
</evidence>
<reference evidence="23 24" key="1">
    <citation type="submission" date="2017-02" db="EMBL/GenBank/DDBJ databases">
        <authorList>
            <person name="Peterson S.W."/>
        </authorList>
    </citation>
    <scope>NUCLEOTIDE SEQUENCE [LARGE SCALE GENOMIC DNA]</scope>
    <source>
        <strain evidence="23 24">DSM 18034</strain>
    </source>
</reference>
<feature type="domain" description="Prephenate dehydratase" evidence="21">
    <location>
        <begin position="97"/>
        <end position="272"/>
    </location>
</feature>
<comment type="catalytic activity">
    <reaction evidence="1">
        <text>chorismate = prephenate</text>
        <dbReference type="Rhea" id="RHEA:13897"/>
        <dbReference type="ChEBI" id="CHEBI:29748"/>
        <dbReference type="ChEBI" id="CHEBI:29934"/>
        <dbReference type="EC" id="5.4.99.5"/>
    </reaction>
</comment>
<evidence type="ECO:0000259" key="21">
    <source>
        <dbReference type="PROSITE" id="PS51171"/>
    </source>
</evidence>
<dbReference type="RefSeq" id="WP_078685923.1">
    <property type="nucleotide sequence ID" value="NZ_FUYA01000010.1"/>
</dbReference>
<dbReference type="CDD" id="cd04905">
    <property type="entry name" value="ACT_CM-PDT"/>
    <property type="match status" value="1"/>
</dbReference>
<dbReference type="CDD" id="cd13630">
    <property type="entry name" value="PBP2_PDT_1"/>
    <property type="match status" value="1"/>
</dbReference>
<dbReference type="GO" id="GO:0004664">
    <property type="term" value="F:prephenate dehydratase activity"/>
    <property type="evidence" value="ECO:0007669"/>
    <property type="project" value="UniProtKB-EC"/>
</dbReference>
<dbReference type="InterPro" id="IPR036263">
    <property type="entry name" value="Chorismate_II_sf"/>
</dbReference>
<dbReference type="STRING" id="1121442.SAMN02745702_02661"/>
<feature type="domain" description="ACT" evidence="22">
    <location>
        <begin position="284"/>
        <end position="361"/>
    </location>
</feature>
<dbReference type="InterPro" id="IPR018528">
    <property type="entry name" value="Preph_deHydtase_CS"/>
</dbReference>
<evidence type="ECO:0000259" key="22">
    <source>
        <dbReference type="PROSITE" id="PS51671"/>
    </source>
</evidence>
<evidence type="ECO:0000256" key="18">
    <source>
        <dbReference type="ARBA" id="ARBA00047848"/>
    </source>
</evidence>
<dbReference type="PIRSF" id="PIRSF001500">
    <property type="entry name" value="Chor_mut_pdt_Ppr"/>
    <property type="match status" value="1"/>
</dbReference>
<dbReference type="EC" id="5.4.99.5" evidence="6"/>
<dbReference type="GO" id="GO:0005737">
    <property type="term" value="C:cytoplasm"/>
    <property type="evidence" value="ECO:0007669"/>
    <property type="project" value="UniProtKB-SubCell"/>
</dbReference>
<evidence type="ECO:0000256" key="11">
    <source>
        <dbReference type="ARBA" id="ARBA00023141"/>
    </source>
</evidence>
<dbReference type="UniPathway" id="UPA00121">
    <property type="reaction ID" value="UER00345"/>
</dbReference>
<gene>
    <name evidence="23" type="ORF">SAMN02745702_02661</name>
</gene>
<dbReference type="EMBL" id="FUYA01000010">
    <property type="protein sequence ID" value="SKA80526.1"/>
    <property type="molecule type" value="Genomic_DNA"/>
</dbReference>
<keyword evidence="11" id="KW-0057">Aromatic amino acid biosynthesis</keyword>
<dbReference type="SUPFAM" id="SSF53850">
    <property type="entry name" value="Periplasmic binding protein-like II"/>
    <property type="match status" value="1"/>
</dbReference>
<evidence type="ECO:0000256" key="16">
    <source>
        <dbReference type="ARBA" id="ARBA00031175"/>
    </source>
</evidence>
<dbReference type="PANTHER" id="PTHR21022:SF19">
    <property type="entry name" value="PREPHENATE DEHYDRATASE-RELATED"/>
    <property type="match status" value="1"/>
</dbReference>
<dbReference type="Pfam" id="PF01842">
    <property type="entry name" value="ACT"/>
    <property type="match status" value="1"/>
</dbReference>
<comment type="subcellular location">
    <subcellularLocation>
        <location evidence="3">Cytoplasm</location>
    </subcellularLocation>
</comment>
<dbReference type="Gene3D" id="3.30.70.260">
    <property type="match status" value="1"/>
</dbReference>
<proteinExistence type="predicted"/>
<dbReference type="InterPro" id="IPR008242">
    <property type="entry name" value="Chor_mutase/pphenate_deHydtase"/>
</dbReference>
<evidence type="ECO:0000259" key="20">
    <source>
        <dbReference type="PROSITE" id="PS51168"/>
    </source>
</evidence>
<dbReference type="SUPFAM" id="SSF48600">
    <property type="entry name" value="Chorismate mutase II"/>
    <property type="match status" value="1"/>
</dbReference>
<evidence type="ECO:0000256" key="6">
    <source>
        <dbReference type="ARBA" id="ARBA00012404"/>
    </source>
</evidence>
<comment type="pathway">
    <text evidence="5">Metabolic intermediate biosynthesis; prephenate biosynthesis; prephenate from chorismate: step 1/1.</text>
</comment>
<dbReference type="Proteomes" id="UP000189733">
    <property type="component" value="Unassembled WGS sequence"/>
</dbReference>
<evidence type="ECO:0000256" key="8">
    <source>
        <dbReference type="ARBA" id="ARBA00014401"/>
    </source>
</evidence>
<dbReference type="Gene3D" id="3.40.190.10">
    <property type="entry name" value="Periplasmic binding protein-like II"/>
    <property type="match status" value="2"/>
</dbReference>
<accession>A0A1T4WT61</accession>
<evidence type="ECO:0000313" key="24">
    <source>
        <dbReference type="Proteomes" id="UP000189733"/>
    </source>
</evidence>
<evidence type="ECO:0000256" key="5">
    <source>
        <dbReference type="ARBA" id="ARBA00004817"/>
    </source>
</evidence>
<keyword evidence="15" id="KW-0511">Multifunctional enzyme</keyword>
<keyword evidence="13" id="KW-0413">Isomerase</keyword>
<evidence type="ECO:0000256" key="12">
    <source>
        <dbReference type="ARBA" id="ARBA00023222"/>
    </source>
</evidence>
<comment type="function">
    <text evidence="2">Catalyzes the Claisen rearrangement of chorismate to prephenate and the decarboxylation/dehydration of prephenate to phenylpyruvate.</text>
</comment>
<evidence type="ECO:0000256" key="3">
    <source>
        <dbReference type="ARBA" id="ARBA00004496"/>
    </source>
</evidence>
<dbReference type="SMART" id="SM00830">
    <property type="entry name" value="CM_2"/>
    <property type="match status" value="1"/>
</dbReference>
<evidence type="ECO:0000256" key="17">
    <source>
        <dbReference type="ARBA" id="ARBA00031520"/>
    </source>
</evidence>
<evidence type="ECO:0000256" key="2">
    <source>
        <dbReference type="ARBA" id="ARBA00002364"/>
    </source>
</evidence>
<feature type="site" description="Essential for prephenate dehydratase activity" evidence="19">
    <location>
        <position position="265"/>
    </location>
</feature>
<evidence type="ECO:0000313" key="23">
    <source>
        <dbReference type="EMBL" id="SKA80526.1"/>
    </source>
</evidence>
<comment type="pathway">
    <text evidence="4">Amino-acid biosynthesis; L-phenylalanine biosynthesis; phenylpyruvate from prephenate: step 1/1.</text>
</comment>
<name>A0A1T4WT61_9BACT</name>
<evidence type="ECO:0000256" key="13">
    <source>
        <dbReference type="ARBA" id="ARBA00023235"/>
    </source>
</evidence>
<dbReference type="Pfam" id="PF01817">
    <property type="entry name" value="CM_2"/>
    <property type="match status" value="1"/>
</dbReference>
<dbReference type="GO" id="GO:0046417">
    <property type="term" value="P:chorismate metabolic process"/>
    <property type="evidence" value="ECO:0007669"/>
    <property type="project" value="InterPro"/>
</dbReference>
<dbReference type="NCBIfam" id="NF008865">
    <property type="entry name" value="PRK11898.1"/>
    <property type="match status" value="1"/>
</dbReference>
<dbReference type="GO" id="GO:0004106">
    <property type="term" value="F:chorismate mutase activity"/>
    <property type="evidence" value="ECO:0007669"/>
    <property type="project" value="UniProtKB-EC"/>
</dbReference>
<dbReference type="PROSITE" id="PS51671">
    <property type="entry name" value="ACT"/>
    <property type="match status" value="1"/>
</dbReference>
<dbReference type="InterPro" id="IPR036979">
    <property type="entry name" value="CM_dom_sf"/>
</dbReference>
<evidence type="ECO:0000256" key="19">
    <source>
        <dbReference type="PIRSR" id="PIRSR001500-2"/>
    </source>
</evidence>
<dbReference type="PROSITE" id="PS51168">
    <property type="entry name" value="CHORISMATE_MUT_2"/>
    <property type="match status" value="1"/>
</dbReference>
<protein>
    <recommendedName>
        <fullName evidence="8">Bifunctional chorismate mutase/prephenate dehydratase</fullName>
        <ecNumber evidence="7">4.2.1.51</ecNumber>
        <ecNumber evidence="6">5.4.99.5</ecNumber>
    </recommendedName>
    <alternativeName>
        <fullName evidence="17">Chorismate mutase-prephenate dehydratase</fullName>
    </alternativeName>
    <alternativeName>
        <fullName evidence="16">p-protein</fullName>
    </alternativeName>
</protein>
<dbReference type="PROSITE" id="PS00857">
    <property type="entry name" value="PREPHENATE_DEHYDR_1"/>
    <property type="match status" value="1"/>
</dbReference>
<dbReference type="GO" id="GO:0009094">
    <property type="term" value="P:L-phenylalanine biosynthetic process"/>
    <property type="evidence" value="ECO:0007669"/>
    <property type="project" value="UniProtKB-UniPathway"/>
</dbReference>
<keyword evidence="9" id="KW-0963">Cytoplasm</keyword>
<keyword evidence="10" id="KW-0028">Amino-acid biosynthesis</keyword>
<sequence>MGDDRSDWSGEERLGDLRKEIDTIDRELVALLNRRAKCSLEVGETKKGAGDCIFKPKREMQVMERLLVQTDVLPEQHLRAIYREIFSSSRKLQRPQRVAYLGPEGTFSYFAGVEFLGHCADYLPQNDIEGVFRSVASGESGLGIVPLENSLHGTVGQSLDLFLRFGVRIQSELFCKISHNVMGRVKDLASVKRVYSHPQPLAQCARWLRSNLPSAGLVPVESTAAAARRAMSDPEGVAIGHIQLAQLFDLDVMVRSIEDLPDNWTRFVVIGRGKETGLANDKTSLLFTVPDKSGALSSMLDAFTRHGINLKKLESRPMRGEKWKYVFFVDLECDLEHEEYRDVMADLEANCLTLRVLGSYPAGPSLDVSAEDGAETPQP</sequence>
<evidence type="ECO:0000256" key="1">
    <source>
        <dbReference type="ARBA" id="ARBA00000824"/>
    </source>
</evidence>
<evidence type="ECO:0000256" key="15">
    <source>
        <dbReference type="ARBA" id="ARBA00023268"/>
    </source>
</evidence>
<comment type="catalytic activity">
    <reaction evidence="18">
        <text>prephenate + H(+) = 3-phenylpyruvate + CO2 + H2O</text>
        <dbReference type="Rhea" id="RHEA:21648"/>
        <dbReference type="ChEBI" id="CHEBI:15377"/>
        <dbReference type="ChEBI" id="CHEBI:15378"/>
        <dbReference type="ChEBI" id="CHEBI:16526"/>
        <dbReference type="ChEBI" id="CHEBI:18005"/>
        <dbReference type="ChEBI" id="CHEBI:29934"/>
        <dbReference type="EC" id="4.2.1.51"/>
    </reaction>
</comment>
<dbReference type="InterPro" id="IPR045865">
    <property type="entry name" value="ACT-like_dom_sf"/>
</dbReference>
<dbReference type="InterPro" id="IPR002701">
    <property type="entry name" value="CM_II_prokaryot"/>
</dbReference>
<evidence type="ECO:0000256" key="10">
    <source>
        <dbReference type="ARBA" id="ARBA00022605"/>
    </source>
</evidence>
<evidence type="ECO:0000256" key="9">
    <source>
        <dbReference type="ARBA" id="ARBA00022490"/>
    </source>
</evidence>
<feature type="domain" description="Chorismate mutase" evidence="20">
    <location>
        <begin position="8"/>
        <end position="97"/>
    </location>
</feature>
<dbReference type="InterPro" id="IPR001086">
    <property type="entry name" value="Preph_deHydtase"/>
</dbReference>
<dbReference type="Gene3D" id="1.20.59.10">
    <property type="entry name" value="Chorismate mutase"/>
    <property type="match status" value="1"/>
</dbReference>
<dbReference type="UniPathway" id="UPA00120">
    <property type="reaction ID" value="UER00203"/>
</dbReference>
<dbReference type="AlphaFoldDB" id="A0A1T4WT61"/>
<organism evidence="23 24">
    <name type="scientific">Desulfobaculum bizertense DSM 18034</name>
    <dbReference type="NCBI Taxonomy" id="1121442"/>
    <lineage>
        <taxon>Bacteria</taxon>
        <taxon>Pseudomonadati</taxon>
        <taxon>Thermodesulfobacteriota</taxon>
        <taxon>Desulfovibrionia</taxon>
        <taxon>Desulfovibrionales</taxon>
        <taxon>Desulfovibrionaceae</taxon>
        <taxon>Desulfobaculum</taxon>
    </lineage>
</organism>
<evidence type="ECO:0000256" key="4">
    <source>
        <dbReference type="ARBA" id="ARBA00004741"/>
    </source>
</evidence>
<keyword evidence="12" id="KW-0584">Phenylalanine biosynthesis</keyword>
<keyword evidence="24" id="KW-1185">Reference proteome</keyword>
<evidence type="ECO:0000256" key="14">
    <source>
        <dbReference type="ARBA" id="ARBA00023239"/>
    </source>
</evidence>
<dbReference type="EC" id="4.2.1.51" evidence="7"/>
<dbReference type="OrthoDB" id="9802281at2"/>
<dbReference type="PROSITE" id="PS51171">
    <property type="entry name" value="PREPHENATE_DEHYDR_3"/>
    <property type="match status" value="1"/>
</dbReference>
<dbReference type="SUPFAM" id="SSF55021">
    <property type="entry name" value="ACT-like"/>
    <property type="match status" value="1"/>
</dbReference>
<dbReference type="PANTHER" id="PTHR21022">
    <property type="entry name" value="PREPHENATE DEHYDRATASE P PROTEIN"/>
    <property type="match status" value="1"/>
</dbReference>
<dbReference type="InterPro" id="IPR002912">
    <property type="entry name" value="ACT_dom"/>
</dbReference>